<organism evidence="1 2">
    <name type="scientific">Prosthecodimorpha hirschii</name>
    <dbReference type="NCBI Taxonomy" id="665126"/>
    <lineage>
        <taxon>Bacteria</taxon>
        <taxon>Pseudomonadati</taxon>
        <taxon>Pseudomonadota</taxon>
        <taxon>Alphaproteobacteria</taxon>
        <taxon>Hyphomicrobiales</taxon>
        <taxon>Ancalomicrobiaceae</taxon>
        <taxon>Prosthecodimorpha</taxon>
    </lineage>
</organism>
<dbReference type="Pfam" id="PF07309">
    <property type="entry name" value="FlaF"/>
    <property type="match status" value="1"/>
</dbReference>
<protein>
    <recommendedName>
        <fullName evidence="3">Flagellar protein FlaF</fullName>
    </recommendedName>
</protein>
<evidence type="ECO:0000313" key="2">
    <source>
        <dbReference type="Proteomes" id="UP000048984"/>
    </source>
</evidence>
<gene>
    <name evidence="1" type="ORF">ABB55_05420</name>
</gene>
<name>A0A0P6WB00_9HYPH</name>
<accession>A0A0P6WB00</accession>
<dbReference type="STRING" id="665126.ABB55_05420"/>
<evidence type="ECO:0008006" key="3">
    <source>
        <dbReference type="Google" id="ProtNLM"/>
    </source>
</evidence>
<sequence length="132" mass="14627">MHNASSVYAKTAQKTASPRELEAQLLLKAAAKLQMIVDGTTTDPEQVQESLRYNRRLWTILLASLTEPTNPLPQETRQNMANLALFQVSHTRAVELEPDANAVPILVTINRRIAEGLRSVPTAMPERTDIPA</sequence>
<dbReference type="InterPro" id="IPR010845">
    <property type="entry name" value="FlaF"/>
</dbReference>
<reference evidence="1 2" key="1">
    <citation type="submission" date="2015-09" db="EMBL/GenBank/DDBJ databases">
        <authorList>
            <person name="Jackson K.R."/>
            <person name="Lunt B.L."/>
            <person name="Fisher J.N.B."/>
            <person name="Gardner A.V."/>
            <person name="Bailey M.E."/>
            <person name="Deus L.M."/>
            <person name="Earl A.S."/>
            <person name="Gibby P.D."/>
            <person name="Hartmann K.A."/>
            <person name="Liu J.E."/>
            <person name="Manci A.M."/>
            <person name="Nielsen D.A."/>
            <person name="Solomon M.B."/>
            <person name="Breakwell D.P."/>
            <person name="Burnett S.H."/>
            <person name="Grose J.H."/>
        </authorList>
    </citation>
    <scope>NUCLEOTIDE SEQUENCE [LARGE SCALE GENOMIC DNA]</scope>
    <source>
        <strain evidence="1 2">16</strain>
    </source>
</reference>
<dbReference type="Proteomes" id="UP000048984">
    <property type="component" value="Unassembled WGS sequence"/>
</dbReference>
<dbReference type="RefSeq" id="WP_054357899.1">
    <property type="nucleotide sequence ID" value="NZ_JAPCYQ010000001.1"/>
</dbReference>
<comment type="caution">
    <text evidence="1">The sequence shown here is derived from an EMBL/GenBank/DDBJ whole genome shotgun (WGS) entry which is preliminary data.</text>
</comment>
<dbReference type="OrthoDB" id="8563081at2"/>
<dbReference type="AlphaFoldDB" id="A0A0P6WB00"/>
<proteinExistence type="predicted"/>
<keyword evidence="2" id="KW-1185">Reference proteome</keyword>
<dbReference type="EMBL" id="LJYW01000001">
    <property type="protein sequence ID" value="KPL51736.1"/>
    <property type="molecule type" value="Genomic_DNA"/>
</dbReference>
<dbReference type="NCBIfam" id="NF009435">
    <property type="entry name" value="PRK12794.1"/>
    <property type="match status" value="1"/>
</dbReference>
<evidence type="ECO:0000313" key="1">
    <source>
        <dbReference type="EMBL" id="KPL51736.1"/>
    </source>
</evidence>
<reference evidence="1 2" key="2">
    <citation type="submission" date="2015-10" db="EMBL/GenBank/DDBJ databases">
        <title>Draft Genome Sequence of Prosthecomicrobium hirschii ATCC 27832.</title>
        <authorList>
            <person name="Daniel J."/>
            <person name="Givan S.A."/>
            <person name="Brun Y.V."/>
            <person name="Brown P.J."/>
        </authorList>
    </citation>
    <scope>NUCLEOTIDE SEQUENCE [LARGE SCALE GENOMIC DNA]</scope>
    <source>
        <strain evidence="1 2">16</strain>
    </source>
</reference>
<dbReference type="GO" id="GO:0044781">
    <property type="term" value="P:bacterial-type flagellum organization"/>
    <property type="evidence" value="ECO:0007669"/>
    <property type="project" value="InterPro"/>
</dbReference>